<feature type="coiled-coil region" evidence="2">
    <location>
        <begin position="149"/>
        <end position="205"/>
    </location>
</feature>
<dbReference type="InterPro" id="IPR004882">
    <property type="entry name" value="Luc7-rel"/>
</dbReference>
<evidence type="ECO:0000313" key="5">
    <source>
        <dbReference type="Proteomes" id="UP001344447"/>
    </source>
</evidence>
<evidence type="ECO:0000256" key="2">
    <source>
        <dbReference type="SAM" id="Coils"/>
    </source>
</evidence>
<comment type="similarity">
    <text evidence="1">Belongs to the Luc7 family.</text>
</comment>
<organism evidence="4 5">
    <name type="scientific">Dictyostelium firmibasis</name>
    <dbReference type="NCBI Taxonomy" id="79012"/>
    <lineage>
        <taxon>Eukaryota</taxon>
        <taxon>Amoebozoa</taxon>
        <taxon>Evosea</taxon>
        <taxon>Eumycetozoa</taxon>
        <taxon>Dictyostelia</taxon>
        <taxon>Dictyosteliales</taxon>
        <taxon>Dictyosteliaceae</taxon>
        <taxon>Dictyostelium</taxon>
    </lineage>
</organism>
<keyword evidence="5" id="KW-1185">Reference proteome</keyword>
<feature type="compositionally biased region" description="Low complexity" evidence="3">
    <location>
        <begin position="311"/>
        <end position="326"/>
    </location>
</feature>
<feature type="compositionally biased region" description="Basic and acidic residues" evidence="3">
    <location>
        <begin position="268"/>
        <end position="287"/>
    </location>
</feature>
<dbReference type="EMBL" id="JAVFKY010000001">
    <property type="protein sequence ID" value="KAK5582862.1"/>
    <property type="molecule type" value="Genomic_DNA"/>
</dbReference>
<evidence type="ECO:0000256" key="3">
    <source>
        <dbReference type="SAM" id="MobiDB-lite"/>
    </source>
</evidence>
<dbReference type="PANTHER" id="PTHR12375">
    <property type="entry name" value="RNA-BINDING PROTEIN LUC7-RELATED"/>
    <property type="match status" value="1"/>
</dbReference>
<gene>
    <name evidence="4" type="ORF">RB653_004451</name>
</gene>
<evidence type="ECO:0000313" key="4">
    <source>
        <dbReference type="EMBL" id="KAK5582862.1"/>
    </source>
</evidence>
<reference evidence="4 5" key="1">
    <citation type="submission" date="2023-11" db="EMBL/GenBank/DDBJ databases">
        <title>Dfirmibasis_genome.</title>
        <authorList>
            <person name="Edelbroek B."/>
            <person name="Kjellin J."/>
            <person name="Jerlstrom-Hultqvist J."/>
            <person name="Soderbom F."/>
        </authorList>
    </citation>
    <scope>NUCLEOTIDE SEQUENCE [LARGE SCALE GENOMIC DNA]</scope>
    <source>
        <strain evidence="4 5">TNS-C-14</strain>
    </source>
</reference>
<dbReference type="Pfam" id="PF03194">
    <property type="entry name" value="LUC7"/>
    <property type="match status" value="1"/>
</dbReference>
<accession>A0AAN7Z047</accession>
<dbReference type="GO" id="GO:0003729">
    <property type="term" value="F:mRNA binding"/>
    <property type="evidence" value="ECO:0007669"/>
    <property type="project" value="InterPro"/>
</dbReference>
<dbReference type="GO" id="GO:0006376">
    <property type="term" value="P:mRNA splice site recognition"/>
    <property type="evidence" value="ECO:0007669"/>
    <property type="project" value="InterPro"/>
</dbReference>
<dbReference type="GO" id="GO:0005685">
    <property type="term" value="C:U1 snRNP"/>
    <property type="evidence" value="ECO:0007669"/>
    <property type="project" value="InterPro"/>
</dbReference>
<protein>
    <submittedName>
        <fullName evidence="4">Uncharacterized protein</fullName>
    </submittedName>
</protein>
<dbReference type="AlphaFoldDB" id="A0AAN7Z047"/>
<feature type="compositionally biased region" description="Basic and acidic residues" evidence="3">
    <location>
        <begin position="327"/>
        <end position="358"/>
    </location>
</feature>
<comment type="caution">
    <text evidence="4">The sequence shown here is derived from an EMBL/GenBank/DDBJ whole genome shotgun (WGS) entry which is preliminary data.</text>
</comment>
<dbReference type="Proteomes" id="UP001344447">
    <property type="component" value="Unassembled WGS sequence"/>
</dbReference>
<evidence type="ECO:0000256" key="1">
    <source>
        <dbReference type="ARBA" id="ARBA00005655"/>
    </source>
</evidence>
<feature type="region of interest" description="Disordered" evidence="3">
    <location>
        <begin position="256"/>
        <end position="358"/>
    </location>
</feature>
<keyword evidence="2" id="KW-0175">Coiled coil</keyword>
<proteinExistence type="inferred from homology"/>
<sequence>MDAIRAQLDEFLGKDRNLLPKDRIKVENDFNDPDICKFFLCGLCPHELFTNANIRDLGPCSKLHDENCVKQYQNNKDKDKYDYEREWVRIIEGLISDNDKKIKRNKERLLQNPNGDANHHGGPIQQQSISQLDDEEGGLLPDKEQNSKITELDLKIQELLKKAEELGEEGQITEAQTLMTEADELKNQKIELEKIEQEKNENKRMSVCEICGALLFVGDKEKRSISHLEGKKHIGFQKIREVMEEYYKSGRRANLSRTDYYNAPPPRDSYRGDDRRSSSHHDLDGRRDHHGRYGGGGRDYGGDRRGGGNYNNGRGSRDNYNNINNNRDYRNDHGKDYDRKRERDYHNDDDRRKRDRNY</sequence>
<name>A0AAN7Z047_9MYCE</name>